<keyword evidence="5" id="KW-1185">Reference proteome</keyword>
<dbReference type="SUPFAM" id="SSF51735">
    <property type="entry name" value="NAD(P)-binding Rossmann-fold domains"/>
    <property type="match status" value="1"/>
</dbReference>
<dbReference type="InterPro" id="IPR001509">
    <property type="entry name" value="Epimerase_deHydtase"/>
</dbReference>
<evidence type="ECO:0000313" key="5">
    <source>
        <dbReference type="Proteomes" id="UP000246702"/>
    </source>
</evidence>
<dbReference type="OrthoDB" id="2735536at2759"/>
<evidence type="ECO:0000313" key="4">
    <source>
        <dbReference type="EMBL" id="PWY96058.1"/>
    </source>
</evidence>
<feature type="domain" description="NAD-dependent epimerase/dehydratase" evidence="3">
    <location>
        <begin position="9"/>
        <end position="261"/>
    </location>
</feature>
<reference evidence="4 5" key="1">
    <citation type="submission" date="2016-12" db="EMBL/GenBank/DDBJ databases">
        <title>The genomes of Aspergillus section Nigri reveals drivers in fungal speciation.</title>
        <authorList>
            <consortium name="DOE Joint Genome Institute"/>
            <person name="Vesth T.C."/>
            <person name="Nybo J."/>
            <person name="Theobald S."/>
            <person name="Brandl J."/>
            <person name="Frisvad J.C."/>
            <person name="Nielsen K.F."/>
            <person name="Lyhne E.K."/>
            <person name="Kogle M.E."/>
            <person name="Kuo A."/>
            <person name="Riley R."/>
            <person name="Clum A."/>
            <person name="Nolan M."/>
            <person name="Lipzen A."/>
            <person name="Salamov A."/>
            <person name="Henrissat B."/>
            <person name="Wiebenga A."/>
            <person name="De Vries R.P."/>
            <person name="Grigoriev I.V."/>
            <person name="Mortensen U.H."/>
            <person name="Andersen M.R."/>
            <person name="Baker S.E."/>
        </authorList>
    </citation>
    <scope>NUCLEOTIDE SEQUENCE [LARGE SCALE GENOMIC DNA]</scope>
    <source>
        <strain evidence="4 5">CBS 115572</strain>
    </source>
</reference>
<comment type="similarity">
    <text evidence="2">Belongs to the NAD(P)-dependent epimerase/dehydratase family. Dihydroflavonol-4-reductase subfamily.</text>
</comment>
<dbReference type="CDD" id="cd05227">
    <property type="entry name" value="AR_SDR_e"/>
    <property type="match status" value="1"/>
</dbReference>
<dbReference type="PANTHER" id="PTHR10366:SF564">
    <property type="entry name" value="STEROL-4-ALPHA-CARBOXYLATE 3-DEHYDROGENASE, DECARBOXYLATING"/>
    <property type="match status" value="1"/>
</dbReference>
<comment type="caution">
    <text evidence="4">The sequence shown here is derived from an EMBL/GenBank/DDBJ whole genome shotgun (WGS) entry which is preliminary data.</text>
</comment>
<dbReference type="Proteomes" id="UP000246702">
    <property type="component" value="Unassembled WGS sequence"/>
</dbReference>
<name>A0A317XFX3_9EURO</name>
<accession>A0A317XFX3</accession>
<keyword evidence="1" id="KW-0560">Oxidoreductase</keyword>
<dbReference type="GeneID" id="37118521"/>
<dbReference type="RefSeq" id="XP_025472819.1">
    <property type="nucleotide sequence ID" value="XM_025616378.1"/>
</dbReference>
<protein>
    <submittedName>
        <fullName evidence="4">Putative NAD dependent epimerase/dehydratase</fullName>
    </submittedName>
</protein>
<sequence>MATLNAETILITGASGYMATHIVKSFLEAGYYVRGTVRSLETAEKVRQTFMHHSSRLSFAIVQDIGKEGAFDEAVKGVHGVIHTATPYKVSVQDNKTDLLDPAINGTLNILLSVSRHAPQVKRIVFTGSFVSMLNILKGRWPGHIYSETDWNPTTYESAASKDAPAGMAYAGAKTFAERAAWDFVAKNHPHFDISFILPPMTYGPNLNATASLTNLNASSYDIYRLMTPQTRPRDMVPGNEFFSFVDVRDVAEAHVQAYRRFFVCQGNFTYQHFVNILREKLPEIRAGADTSKSREVLGLRYRTMEDTVVDAAKSFMELERSCI</sequence>
<dbReference type="Gene3D" id="3.40.50.720">
    <property type="entry name" value="NAD(P)-binding Rossmann-like Domain"/>
    <property type="match status" value="1"/>
</dbReference>
<dbReference type="GO" id="GO:0016616">
    <property type="term" value="F:oxidoreductase activity, acting on the CH-OH group of donors, NAD or NADP as acceptor"/>
    <property type="evidence" value="ECO:0007669"/>
    <property type="project" value="TreeGrafter"/>
</dbReference>
<dbReference type="Pfam" id="PF01370">
    <property type="entry name" value="Epimerase"/>
    <property type="match status" value="1"/>
</dbReference>
<dbReference type="STRING" id="1450535.A0A317XFX3"/>
<dbReference type="PANTHER" id="PTHR10366">
    <property type="entry name" value="NAD DEPENDENT EPIMERASE/DEHYDRATASE"/>
    <property type="match status" value="1"/>
</dbReference>
<dbReference type="AlphaFoldDB" id="A0A317XFX3"/>
<evidence type="ECO:0000256" key="2">
    <source>
        <dbReference type="ARBA" id="ARBA00023445"/>
    </source>
</evidence>
<gene>
    <name evidence="4" type="ORF">BO94DRAFT_601248</name>
</gene>
<dbReference type="InterPro" id="IPR050425">
    <property type="entry name" value="NAD(P)_dehydrat-like"/>
</dbReference>
<dbReference type="InterPro" id="IPR036291">
    <property type="entry name" value="NAD(P)-bd_dom_sf"/>
</dbReference>
<organism evidence="4 5">
    <name type="scientific">Aspergillus sclerotioniger CBS 115572</name>
    <dbReference type="NCBI Taxonomy" id="1450535"/>
    <lineage>
        <taxon>Eukaryota</taxon>
        <taxon>Fungi</taxon>
        <taxon>Dikarya</taxon>
        <taxon>Ascomycota</taxon>
        <taxon>Pezizomycotina</taxon>
        <taxon>Eurotiomycetes</taxon>
        <taxon>Eurotiomycetidae</taxon>
        <taxon>Eurotiales</taxon>
        <taxon>Aspergillaceae</taxon>
        <taxon>Aspergillus</taxon>
        <taxon>Aspergillus subgen. Circumdati</taxon>
    </lineage>
</organism>
<dbReference type="EMBL" id="MSFK01000002">
    <property type="protein sequence ID" value="PWY96058.1"/>
    <property type="molecule type" value="Genomic_DNA"/>
</dbReference>
<proteinExistence type="inferred from homology"/>
<evidence type="ECO:0000259" key="3">
    <source>
        <dbReference type="Pfam" id="PF01370"/>
    </source>
</evidence>
<evidence type="ECO:0000256" key="1">
    <source>
        <dbReference type="ARBA" id="ARBA00023002"/>
    </source>
</evidence>